<reference evidence="2 3" key="1">
    <citation type="submission" date="2023-09" db="EMBL/GenBank/DDBJ databases">
        <authorList>
            <person name="Wang M."/>
        </authorList>
    </citation>
    <scope>NUCLEOTIDE SEQUENCE [LARGE SCALE GENOMIC DNA]</scope>
    <source>
        <strain evidence="2">GT-2023</strain>
        <tissue evidence="2">Liver</tissue>
    </source>
</reference>
<protein>
    <submittedName>
        <fullName evidence="2">Uncharacterized protein</fullName>
    </submittedName>
</protein>
<organism evidence="2 3">
    <name type="scientific">Cirrhinus molitorella</name>
    <name type="common">mud carp</name>
    <dbReference type="NCBI Taxonomy" id="172907"/>
    <lineage>
        <taxon>Eukaryota</taxon>
        <taxon>Metazoa</taxon>
        <taxon>Chordata</taxon>
        <taxon>Craniata</taxon>
        <taxon>Vertebrata</taxon>
        <taxon>Euteleostomi</taxon>
        <taxon>Actinopterygii</taxon>
        <taxon>Neopterygii</taxon>
        <taxon>Teleostei</taxon>
        <taxon>Ostariophysi</taxon>
        <taxon>Cypriniformes</taxon>
        <taxon>Cyprinidae</taxon>
        <taxon>Labeoninae</taxon>
        <taxon>Labeonini</taxon>
        <taxon>Cirrhinus</taxon>
    </lineage>
</organism>
<gene>
    <name evidence="2" type="ORF">QQF64_004857</name>
</gene>
<feature type="chain" id="PRO_5047325677" evidence="1">
    <location>
        <begin position="22"/>
        <end position="103"/>
    </location>
</feature>
<feature type="signal peptide" evidence="1">
    <location>
        <begin position="1"/>
        <end position="21"/>
    </location>
</feature>
<evidence type="ECO:0000313" key="3">
    <source>
        <dbReference type="Proteomes" id="UP001558613"/>
    </source>
</evidence>
<evidence type="ECO:0000256" key="1">
    <source>
        <dbReference type="SAM" id="SignalP"/>
    </source>
</evidence>
<keyword evidence="3" id="KW-1185">Reference proteome</keyword>
<name>A0ABR3MHF8_9TELE</name>
<dbReference type="EMBL" id="JAYMGO010000012">
    <property type="protein sequence ID" value="KAL1264502.1"/>
    <property type="molecule type" value="Genomic_DNA"/>
</dbReference>
<dbReference type="Proteomes" id="UP001558613">
    <property type="component" value="Unassembled WGS sequence"/>
</dbReference>
<comment type="caution">
    <text evidence="2">The sequence shown here is derived from an EMBL/GenBank/DDBJ whole genome shotgun (WGS) entry which is preliminary data.</text>
</comment>
<accession>A0ABR3MHF8</accession>
<dbReference type="Gene3D" id="4.10.400.20">
    <property type="match status" value="1"/>
</dbReference>
<sequence length="103" mass="11889">MLRCLYWITLLIATLIHGINADKSSGLCSKSEFWNNDVAQCVPCHICKQYPKTPSCDTCPPIEPSDSWRYINAGPRGPYVNRLKRQQDPFIQYRFFISSWNSS</sequence>
<evidence type="ECO:0000313" key="2">
    <source>
        <dbReference type="EMBL" id="KAL1264502.1"/>
    </source>
</evidence>
<proteinExistence type="predicted"/>
<keyword evidence="1" id="KW-0732">Signal</keyword>